<reference evidence="2" key="1">
    <citation type="submission" date="2022-07" db="EMBL/GenBank/DDBJ databases">
        <title>Genome analysis of Parmales, a sister group of diatoms, reveals the evolutionary specialization of diatoms from phago-mixotrophs to photoautotrophs.</title>
        <authorList>
            <person name="Ban H."/>
            <person name="Sato S."/>
            <person name="Yoshikawa S."/>
            <person name="Kazumasa Y."/>
            <person name="Nakamura Y."/>
            <person name="Ichinomiya M."/>
            <person name="Saitoh K."/>
            <person name="Sato N."/>
            <person name="Blanc-Mathieu R."/>
            <person name="Endo H."/>
            <person name="Kuwata A."/>
            <person name="Ogata H."/>
        </authorList>
    </citation>
    <scope>NUCLEOTIDE SEQUENCE</scope>
</reference>
<feature type="domain" description="CobW/HypB/UreG nucleotide-binding" evidence="1">
    <location>
        <begin position="120"/>
        <end position="153"/>
    </location>
</feature>
<dbReference type="EMBL" id="BRXZ01002813">
    <property type="protein sequence ID" value="GMH70718.1"/>
    <property type="molecule type" value="Genomic_DNA"/>
</dbReference>
<dbReference type="SUPFAM" id="SSF52540">
    <property type="entry name" value="P-loop containing nucleoside triphosphate hydrolases"/>
    <property type="match status" value="1"/>
</dbReference>
<dbReference type="Proteomes" id="UP001165082">
    <property type="component" value="Unassembled WGS sequence"/>
</dbReference>
<dbReference type="Gene3D" id="3.40.50.300">
    <property type="entry name" value="P-loop containing nucleotide triphosphate hydrolases"/>
    <property type="match status" value="1"/>
</dbReference>
<protein>
    <recommendedName>
        <fullName evidence="1">CobW/HypB/UreG nucleotide-binding domain-containing protein</fullName>
    </recommendedName>
</protein>
<evidence type="ECO:0000313" key="3">
    <source>
        <dbReference type="Proteomes" id="UP001165082"/>
    </source>
</evidence>
<dbReference type="InterPro" id="IPR027417">
    <property type="entry name" value="P-loop_NTPase"/>
</dbReference>
<proteinExistence type="predicted"/>
<evidence type="ECO:0000259" key="1">
    <source>
        <dbReference type="Pfam" id="PF02492"/>
    </source>
</evidence>
<dbReference type="PANTHER" id="PTHR13748:SF62">
    <property type="entry name" value="COBW DOMAIN-CONTAINING PROTEIN"/>
    <property type="match status" value="1"/>
</dbReference>
<dbReference type="InterPro" id="IPR051316">
    <property type="entry name" value="Zinc-reg_GTPase_activator"/>
</dbReference>
<accession>A0A9W7AKD7</accession>
<gene>
    <name evidence="2" type="ORF">TrRE_jg1476</name>
</gene>
<keyword evidence="3" id="KW-1185">Reference proteome</keyword>
<dbReference type="Pfam" id="PF02492">
    <property type="entry name" value="cobW"/>
    <property type="match status" value="1"/>
</dbReference>
<dbReference type="AlphaFoldDB" id="A0A9W7AKD7"/>
<sequence>MTVRALTITNGKWLNCGGLGVSEGGIVDVVMCVFIGNQPLASGAGGLGAVSGIVNAYGCVFFDNIALTGGADVTNLGGDITVRSTCPEPYEADAAIQGDALESYDLHTNAMSNFQDKKIPVTILTGFLGSGKTTLLNNILEDPNHGLRFAIIECVGAGTERMD</sequence>
<comment type="caution">
    <text evidence="2">The sequence shown here is derived from an EMBL/GenBank/DDBJ whole genome shotgun (WGS) entry which is preliminary data.</text>
</comment>
<name>A0A9W7AKD7_9STRA</name>
<dbReference type="PANTHER" id="PTHR13748">
    <property type="entry name" value="COBW-RELATED"/>
    <property type="match status" value="1"/>
</dbReference>
<dbReference type="OrthoDB" id="272672at2759"/>
<organism evidence="2 3">
    <name type="scientific">Triparma retinervis</name>
    <dbReference type="NCBI Taxonomy" id="2557542"/>
    <lineage>
        <taxon>Eukaryota</taxon>
        <taxon>Sar</taxon>
        <taxon>Stramenopiles</taxon>
        <taxon>Ochrophyta</taxon>
        <taxon>Bolidophyceae</taxon>
        <taxon>Parmales</taxon>
        <taxon>Triparmaceae</taxon>
        <taxon>Triparma</taxon>
    </lineage>
</organism>
<dbReference type="InterPro" id="IPR003495">
    <property type="entry name" value="CobW/HypB/UreG_nucleotide-bd"/>
</dbReference>
<evidence type="ECO:0000313" key="2">
    <source>
        <dbReference type="EMBL" id="GMH70718.1"/>
    </source>
</evidence>
<dbReference type="GO" id="GO:0005737">
    <property type="term" value="C:cytoplasm"/>
    <property type="evidence" value="ECO:0007669"/>
    <property type="project" value="TreeGrafter"/>
</dbReference>